<proteinExistence type="predicted"/>
<evidence type="ECO:0000256" key="5">
    <source>
        <dbReference type="SAM" id="Phobius"/>
    </source>
</evidence>
<feature type="domain" description="ABC transmembrane type-1" evidence="6">
    <location>
        <begin position="31"/>
        <end position="305"/>
    </location>
</feature>
<dbReference type="GO" id="GO:0005524">
    <property type="term" value="F:ATP binding"/>
    <property type="evidence" value="ECO:0007669"/>
    <property type="project" value="UniProtKB-KW"/>
</dbReference>
<protein>
    <submittedName>
        <fullName evidence="7">ABC transporter ATP-binding protein</fullName>
    </submittedName>
</protein>
<organism evidence="7 8">
    <name type="scientific">Mesonia mobilis</name>
    <dbReference type="NCBI Taxonomy" id="369791"/>
    <lineage>
        <taxon>Bacteria</taxon>
        <taxon>Pseudomonadati</taxon>
        <taxon>Bacteroidota</taxon>
        <taxon>Flavobacteriia</taxon>
        <taxon>Flavobacteriales</taxon>
        <taxon>Flavobacteriaceae</taxon>
        <taxon>Mesonia</taxon>
    </lineage>
</organism>
<dbReference type="SUPFAM" id="SSF90123">
    <property type="entry name" value="ABC transporter transmembrane region"/>
    <property type="match status" value="1"/>
</dbReference>
<keyword evidence="4 5" id="KW-0472">Membrane</keyword>
<keyword evidence="2 5" id="KW-0812">Transmembrane</keyword>
<keyword evidence="7" id="KW-0067">ATP-binding</keyword>
<evidence type="ECO:0000256" key="4">
    <source>
        <dbReference type="ARBA" id="ARBA00023136"/>
    </source>
</evidence>
<dbReference type="InterPro" id="IPR039421">
    <property type="entry name" value="Type_1_exporter"/>
</dbReference>
<dbReference type="Proteomes" id="UP000615593">
    <property type="component" value="Unassembled WGS sequence"/>
</dbReference>
<dbReference type="Gene3D" id="3.40.50.300">
    <property type="entry name" value="P-loop containing nucleotide triphosphate hydrolases"/>
    <property type="match status" value="1"/>
</dbReference>
<reference evidence="8" key="1">
    <citation type="journal article" date="2019" name="Int. J. Syst. Evol. Microbiol.">
        <title>The Global Catalogue of Microorganisms (GCM) 10K type strain sequencing project: providing services to taxonomists for standard genome sequencing and annotation.</title>
        <authorList>
            <consortium name="The Broad Institute Genomics Platform"/>
            <consortium name="The Broad Institute Genome Sequencing Center for Infectious Disease"/>
            <person name="Wu L."/>
            <person name="Ma J."/>
        </authorList>
    </citation>
    <scope>NUCLEOTIDE SEQUENCE [LARGE SCALE GENOMIC DNA]</scope>
    <source>
        <strain evidence="8">KCTC 12708</strain>
    </source>
</reference>
<evidence type="ECO:0000313" key="8">
    <source>
        <dbReference type="Proteomes" id="UP000615593"/>
    </source>
</evidence>
<dbReference type="SUPFAM" id="SSF52540">
    <property type="entry name" value="P-loop containing nucleoside triphosphate hydrolases"/>
    <property type="match status" value="1"/>
</dbReference>
<dbReference type="Pfam" id="PF00664">
    <property type="entry name" value="ABC_membrane"/>
    <property type="match status" value="1"/>
</dbReference>
<keyword evidence="3 5" id="KW-1133">Transmembrane helix</keyword>
<dbReference type="PROSITE" id="PS50929">
    <property type="entry name" value="ABC_TM1F"/>
    <property type="match status" value="1"/>
</dbReference>
<comment type="caution">
    <text evidence="7">The sequence shown here is derived from an EMBL/GenBank/DDBJ whole genome shotgun (WGS) entry which is preliminary data.</text>
</comment>
<sequence>MSSNNNISPWTKLFNLLKLERRDILQVLYYAVFAGIISLTLPLGIQAIINLIQGAQVSTSWILLTVLVTLAVGFFGVLQLLQLDIVENIQEKIFARASFEFIYKFPKIRVSELENRFPPELSNRFFDVLTLQKGMEKLLLDFPAAVIQIVFGLILLSVYHPFFIGLGIVLVILLYIFFRISLEKAVNTSIMESKAKYQTAFWIQQVAANFKTFKNTPNEYEQERNNEYVEKYLGYRQKHFKIVKNQFKQLVAFKVILTLGLLLIGGLLVLNEQMNIGQFVASEIIIVLIINSIDKIGFSLETIYDVVTAVEKIDEVSSKKIDRKAPVNTKDLMIFPIETEDLEINYKKINNIRVEQGELLNIVGNHLQIYDLFHFLGGMKRITRGKIYLDRKEISSINLDSYRSKIGLVLNSNYLFEGSIWQNLTLNSPSISEKEVYDLLENFGVLDEIKHLPETINTYVFSGTKMLSHVLTQKICLIRVLLKSPELLLIEEEFIFSDEDIETLMKFAKDHNMTMLLASKEKMSSRLKEVELN</sequence>
<dbReference type="Gene3D" id="1.20.1560.10">
    <property type="entry name" value="ABC transporter type 1, transmembrane domain"/>
    <property type="match status" value="1"/>
</dbReference>
<accession>A0ABQ3BVT7</accession>
<feature type="transmembrane region" description="Helical" evidence="5">
    <location>
        <begin position="162"/>
        <end position="182"/>
    </location>
</feature>
<dbReference type="GeneID" id="94369751"/>
<feature type="transmembrane region" description="Helical" evidence="5">
    <location>
        <begin position="251"/>
        <end position="270"/>
    </location>
</feature>
<evidence type="ECO:0000256" key="2">
    <source>
        <dbReference type="ARBA" id="ARBA00022692"/>
    </source>
</evidence>
<dbReference type="Pfam" id="PF00005">
    <property type="entry name" value="ABC_tran"/>
    <property type="match status" value="1"/>
</dbReference>
<keyword evidence="8" id="KW-1185">Reference proteome</keyword>
<evidence type="ECO:0000313" key="7">
    <source>
        <dbReference type="EMBL" id="GGZ59086.1"/>
    </source>
</evidence>
<keyword evidence="7" id="KW-0547">Nucleotide-binding</keyword>
<dbReference type="PANTHER" id="PTHR43394">
    <property type="entry name" value="ATP-DEPENDENT PERMEASE MDL1, MITOCHONDRIAL"/>
    <property type="match status" value="1"/>
</dbReference>
<feature type="transmembrane region" description="Helical" evidence="5">
    <location>
        <begin position="138"/>
        <end position="156"/>
    </location>
</feature>
<dbReference type="InterPro" id="IPR036640">
    <property type="entry name" value="ABC1_TM_sf"/>
</dbReference>
<comment type="subcellular location">
    <subcellularLocation>
        <location evidence="1">Cell membrane</location>
        <topology evidence="1">Multi-pass membrane protein</topology>
    </subcellularLocation>
</comment>
<evidence type="ECO:0000256" key="1">
    <source>
        <dbReference type="ARBA" id="ARBA00004651"/>
    </source>
</evidence>
<gene>
    <name evidence="7" type="ORF">GCM10008088_20880</name>
</gene>
<feature type="transmembrane region" description="Helical" evidence="5">
    <location>
        <begin position="27"/>
        <end position="49"/>
    </location>
</feature>
<evidence type="ECO:0000259" key="6">
    <source>
        <dbReference type="PROSITE" id="PS50929"/>
    </source>
</evidence>
<dbReference type="InterPro" id="IPR027417">
    <property type="entry name" value="P-loop_NTPase"/>
</dbReference>
<feature type="transmembrane region" description="Helical" evidence="5">
    <location>
        <begin position="61"/>
        <end position="81"/>
    </location>
</feature>
<dbReference type="PANTHER" id="PTHR43394:SF4">
    <property type="entry name" value="TOXIN SECRETION ABC TRANSPORTER ATP-BINDING PROTEIN"/>
    <property type="match status" value="1"/>
</dbReference>
<name>A0ABQ3BVT7_9FLAO</name>
<dbReference type="EMBL" id="BMWY01000005">
    <property type="protein sequence ID" value="GGZ59086.1"/>
    <property type="molecule type" value="Genomic_DNA"/>
</dbReference>
<dbReference type="InterPro" id="IPR003439">
    <property type="entry name" value="ABC_transporter-like_ATP-bd"/>
</dbReference>
<dbReference type="InterPro" id="IPR011527">
    <property type="entry name" value="ABC1_TM_dom"/>
</dbReference>
<evidence type="ECO:0000256" key="3">
    <source>
        <dbReference type="ARBA" id="ARBA00022989"/>
    </source>
</evidence>
<dbReference type="RefSeq" id="WP_036243369.1">
    <property type="nucleotide sequence ID" value="NZ_BMWY01000005.1"/>
</dbReference>